<accession>A0A317ZKK5</accession>
<feature type="compositionally biased region" description="Basic and acidic residues" evidence="1">
    <location>
        <begin position="427"/>
        <end position="436"/>
    </location>
</feature>
<name>A0A317ZKK5_9BACT</name>
<keyword evidence="3" id="KW-1185">Reference proteome</keyword>
<proteinExistence type="predicted"/>
<evidence type="ECO:0000313" key="2">
    <source>
        <dbReference type="EMBL" id="PXA03881.1"/>
    </source>
</evidence>
<protein>
    <submittedName>
        <fullName evidence="2">Uncharacterized protein</fullName>
    </submittedName>
</protein>
<feature type="compositionally biased region" description="Polar residues" evidence="1">
    <location>
        <begin position="403"/>
        <end position="413"/>
    </location>
</feature>
<comment type="caution">
    <text evidence="2">The sequence shown here is derived from an EMBL/GenBank/DDBJ whole genome shotgun (WGS) entry which is preliminary data.</text>
</comment>
<feature type="region of interest" description="Disordered" evidence="1">
    <location>
        <begin position="382"/>
        <end position="472"/>
    </location>
</feature>
<evidence type="ECO:0000256" key="1">
    <source>
        <dbReference type="SAM" id="MobiDB-lite"/>
    </source>
</evidence>
<dbReference type="Proteomes" id="UP000247099">
    <property type="component" value="Unassembled WGS sequence"/>
</dbReference>
<sequence>MHIGRKVTLAGFKKAYAHLLQKSARHKKDVLLSDPLGERKSLMEATDFEPVFRHVMNVEELHSHAKETSVSPTGYQRKLVGTRFIWSPPDTAQALIHALPESQRRDLLDGLQEAYDLTLERSFGTQPRTMAIHTDKVRLHIEAIVLKFQKDKIVHPGFKGTSRGHTDDTSRAVSAAQFGCSWQFKYFHSRMAYEMTRCVMEKIRHLYTTQYAKEPDACIHRLAVANEYLDFLTIAATDETLSARNSLRKSADFKRPDFPFRYYLDQHIPDPQPVHNPPNFILRARIRIHRILLRRAREKNWLHQKLSRQARMILYSFARRPHISARFKDPDGDAMVKAAAKEIEQAKLMSGIERGILLHYTSSVKEIEEEVKSSAEKIPILAEKGTSVADEDPQPAKEETKPVTKTANKTGTEQAKGDSARQLPPIESHDLPEGIKDSAVPSSPADRISPPGQSEEPETSQLPPQPGFFNDLTDVEVPQIPEDPLFDEWMKHYKPTPMEQAMMRQEGGFEDYLSIRVKEFEERKTEIAAKLVKSKRSKSKDEPEI</sequence>
<evidence type="ECO:0000313" key="3">
    <source>
        <dbReference type="Proteomes" id="UP000247099"/>
    </source>
</evidence>
<dbReference type="InParanoid" id="A0A317ZKK5"/>
<dbReference type="EMBL" id="QHJQ01000006">
    <property type="protein sequence ID" value="PXA03881.1"/>
    <property type="molecule type" value="Genomic_DNA"/>
</dbReference>
<dbReference type="AlphaFoldDB" id="A0A317ZKK5"/>
<gene>
    <name evidence="2" type="ORF">DDZ13_09580</name>
</gene>
<reference evidence="2 3" key="1">
    <citation type="submission" date="2018-05" db="EMBL/GenBank/DDBJ databases">
        <title>Coraliomargarita sinensis sp. nov., isolated from a marine solar saltern.</title>
        <authorList>
            <person name="Zhou L.Y."/>
        </authorList>
    </citation>
    <scope>NUCLEOTIDE SEQUENCE [LARGE SCALE GENOMIC DNA]</scope>
    <source>
        <strain evidence="2 3">WN38</strain>
    </source>
</reference>
<organism evidence="2 3">
    <name type="scientific">Coraliomargarita sinensis</name>
    <dbReference type="NCBI Taxonomy" id="2174842"/>
    <lineage>
        <taxon>Bacteria</taxon>
        <taxon>Pseudomonadati</taxon>
        <taxon>Verrucomicrobiota</taxon>
        <taxon>Opitutia</taxon>
        <taxon>Puniceicoccales</taxon>
        <taxon>Coraliomargaritaceae</taxon>
        <taxon>Coraliomargarita</taxon>
    </lineage>
</organism>